<name>A0A3P1CUJ6_9BACT</name>
<dbReference type="InterPro" id="IPR046235">
    <property type="entry name" value="DUF6268"/>
</dbReference>
<proteinExistence type="predicted"/>
<dbReference type="EMBL" id="RQJP01000001">
    <property type="protein sequence ID" value="RRB16918.1"/>
    <property type="molecule type" value="Genomic_DNA"/>
</dbReference>
<evidence type="ECO:0000313" key="2">
    <source>
        <dbReference type="EMBL" id="RRB16918.1"/>
    </source>
</evidence>
<feature type="domain" description="DUF6268" evidence="1">
    <location>
        <begin position="67"/>
        <end position="350"/>
    </location>
</feature>
<dbReference type="Pfam" id="PF19783">
    <property type="entry name" value="DUF6268"/>
    <property type="match status" value="1"/>
</dbReference>
<evidence type="ECO:0000313" key="3">
    <source>
        <dbReference type="Proteomes" id="UP000274271"/>
    </source>
</evidence>
<reference evidence="2 3" key="1">
    <citation type="submission" date="2018-11" db="EMBL/GenBank/DDBJ databases">
        <authorList>
            <person name="Zhou Z."/>
            <person name="Wang G."/>
        </authorList>
    </citation>
    <scope>NUCLEOTIDE SEQUENCE [LARGE SCALE GENOMIC DNA]</scope>
    <source>
        <strain evidence="2 3">KCTC42998</strain>
    </source>
</reference>
<accession>A0A3P1CUJ6</accession>
<dbReference type="AlphaFoldDB" id="A0A3P1CUJ6"/>
<sequence>MVRSEFFPAGSSRHLVSFSSTVLFHSVHWTILILLSRLFTRLIASLGQARWASMIAVGLLTSTWTTVYAQPVPVNTLDVSAVYVPSTGYLQTKENTARHPKTAFQRLSLGYGFSIAARVDTATRSVRSWTGTISGHYTHLGQKGSDDPLIPARLLFTELGLTHYRSGRNRWSTLYIVSAGLNTDLQRITTHDLFINGGFILLKTYSPQFSLGFGGFMYNALSTPILMPGLVVQWQTTGKFNVTVNLPTEISVGYKASAKTMLKLAFRPRNINYDVTNKVDPEKRALSYWELPIGLESRWQGKRFDLTAAGGLMALRSFQFYERGISNMFKSVPGHMMSANFFVHAGVRYRLSDR</sequence>
<dbReference type="OrthoDB" id="665720at2"/>
<dbReference type="RefSeq" id="WP_124903002.1">
    <property type="nucleotide sequence ID" value="NZ_RQJP01000001.1"/>
</dbReference>
<protein>
    <recommendedName>
        <fullName evidence="1">DUF6268 domain-containing protein</fullName>
    </recommendedName>
</protein>
<comment type="caution">
    <text evidence="2">The sequence shown here is derived from an EMBL/GenBank/DDBJ whole genome shotgun (WGS) entry which is preliminary data.</text>
</comment>
<keyword evidence="3" id="KW-1185">Reference proteome</keyword>
<dbReference type="Proteomes" id="UP000274271">
    <property type="component" value="Unassembled WGS sequence"/>
</dbReference>
<organism evidence="2 3">
    <name type="scientific">Larkinella knui</name>
    <dbReference type="NCBI Taxonomy" id="2025310"/>
    <lineage>
        <taxon>Bacteria</taxon>
        <taxon>Pseudomonadati</taxon>
        <taxon>Bacteroidota</taxon>
        <taxon>Cytophagia</taxon>
        <taxon>Cytophagales</taxon>
        <taxon>Spirosomataceae</taxon>
        <taxon>Larkinella</taxon>
    </lineage>
</organism>
<evidence type="ECO:0000259" key="1">
    <source>
        <dbReference type="Pfam" id="PF19783"/>
    </source>
</evidence>
<gene>
    <name evidence="2" type="ORF">EHT87_01105</name>
</gene>